<feature type="compositionally biased region" description="Polar residues" evidence="5">
    <location>
        <begin position="467"/>
        <end position="479"/>
    </location>
</feature>
<keyword evidence="3" id="KW-0805">Transcription regulation</keyword>
<dbReference type="InterPro" id="IPR027417">
    <property type="entry name" value="P-loop_NTPase"/>
</dbReference>
<dbReference type="InterPro" id="IPR002078">
    <property type="entry name" value="Sigma_54_int"/>
</dbReference>
<dbReference type="PRINTS" id="PR01590">
    <property type="entry name" value="HTHFIS"/>
</dbReference>
<evidence type="ECO:0000256" key="1">
    <source>
        <dbReference type="ARBA" id="ARBA00022741"/>
    </source>
</evidence>
<dbReference type="PROSITE" id="PS00675">
    <property type="entry name" value="SIGMA54_INTERACT_1"/>
    <property type="match status" value="1"/>
</dbReference>
<keyword evidence="2" id="KW-0067">ATP-binding</keyword>
<feature type="domain" description="Sigma-54 factor interaction" evidence="6">
    <location>
        <begin position="207"/>
        <end position="436"/>
    </location>
</feature>
<dbReference type="Pfam" id="PF02954">
    <property type="entry name" value="HTH_8"/>
    <property type="match status" value="1"/>
</dbReference>
<dbReference type="PANTHER" id="PTHR32071">
    <property type="entry name" value="TRANSCRIPTIONAL REGULATORY PROTEIN"/>
    <property type="match status" value="1"/>
</dbReference>
<dbReference type="SMART" id="SM00382">
    <property type="entry name" value="AAA"/>
    <property type="match status" value="1"/>
</dbReference>
<dbReference type="PANTHER" id="PTHR32071:SF57">
    <property type="entry name" value="C4-DICARBOXYLATE TRANSPORT TRANSCRIPTIONAL REGULATORY PROTEIN DCTD"/>
    <property type="match status" value="1"/>
</dbReference>
<dbReference type="Gene3D" id="3.40.50.300">
    <property type="entry name" value="P-loop containing nucleotide triphosphate hydrolases"/>
    <property type="match status" value="1"/>
</dbReference>
<dbReference type="SUPFAM" id="SSF52172">
    <property type="entry name" value="CheY-like"/>
    <property type="match status" value="1"/>
</dbReference>
<dbReference type="SUPFAM" id="SSF46689">
    <property type="entry name" value="Homeodomain-like"/>
    <property type="match status" value="1"/>
</dbReference>
<dbReference type="GO" id="GO:0005524">
    <property type="term" value="F:ATP binding"/>
    <property type="evidence" value="ECO:0007669"/>
    <property type="project" value="UniProtKB-KW"/>
</dbReference>
<sequence length="556" mass="61670">MDSIDKMHSNKARVLFALFDDSSIRQIIRQFDGHGCECVVATRSNGSPFQFIEPLDRFDGIIVNLTGLSEEGEQVVANWAQKHPVAGWMATDDTNISRVVRALKMGAFDVLQGDLRPLEVKSLVDELTSRSSSAPRFSSTPELPEGGAGYSASTNGSFTGESSPILDNAAQTSIRRNGDSHPHRRHSTSCDKKGNTESLSHWLRMYLRGSSTTMESVRRQVLEVATTHATVMIWGQSGTGKEMVARAIHRCSLRKETDYIPVNMSAIPEGLAESLLFGHVKGSFTHATHTKEGLCETADNGTLFLDEISEMEVTLQPKLLRFLQEGTVRRVGDQTEKQVDVRIIAASNHDPESVIRDGKLRSDLFYRLNVVPIHLPPLSERREDIAELSELFLSRSVERHNRSVQGFTAEAMQVLYDYDWPGNIRQLENAVERIAIFAKGKLVEPLDIPAEFHSPSCTAPSPHVPSAPTNGHMASSNGGTIEHKPQENDSSVSVMRTPLSEVQRFERAAIIDALQRADGHVVDAANLVGLGQATLYRKIKRYDIPHKSHRRRKTPK</sequence>
<organism evidence="7 8">
    <name type="scientific">Symmachiella dynata</name>
    <dbReference type="NCBI Taxonomy" id="2527995"/>
    <lineage>
        <taxon>Bacteria</taxon>
        <taxon>Pseudomonadati</taxon>
        <taxon>Planctomycetota</taxon>
        <taxon>Planctomycetia</taxon>
        <taxon>Planctomycetales</taxon>
        <taxon>Planctomycetaceae</taxon>
        <taxon>Symmachiella</taxon>
    </lineage>
</organism>
<accession>A0A517ZK15</accession>
<dbReference type="EMBL" id="CP036276">
    <property type="protein sequence ID" value="QDU42787.1"/>
    <property type="molecule type" value="Genomic_DNA"/>
</dbReference>
<dbReference type="Gene3D" id="1.10.10.60">
    <property type="entry name" value="Homeodomain-like"/>
    <property type="match status" value="1"/>
</dbReference>
<proteinExistence type="predicted"/>
<dbReference type="AlphaFoldDB" id="A0A517ZK15"/>
<reference evidence="7 8" key="1">
    <citation type="submission" date="2019-02" db="EMBL/GenBank/DDBJ databases">
        <title>Deep-cultivation of Planctomycetes and their phenomic and genomic characterization uncovers novel biology.</title>
        <authorList>
            <person name="Wiegand S."/>
            <person name="Jogler M."/>
            <person name="Boedeker C."/>
            <person name="Pinto D."/>
            <person name="Vollmers J."/>
            <person name="Rivas-Marin E."/>
            <person name="Kohn T."/>
            <person name="Peeters S.H."/>
            <person name="Heuer A."/>
            <person name="Rast P."/>
            <person name="Oberbeckmann S."/>
            <person name="Bunk B."/>
            <person name="Jeske O."/>
            <person name="Meyerdierks A."/>
            <person name="Storesund J.E."/>
            <person name="Kallscheuer N."/>
            <person name="Luecker S."/>
            <person name="Lage O.M."/>
            <person name="Pohl T."/>
            <person name="Merkel B.J."/>
            <person name="Hornburger P."/>
            <person name="Mueller R.-W."/>
            <person name="Bruemmer F."/>
            <person name="Labrenz M."/>
            <person name="Spormann A.M."/>
            <person name="Op den Camp H."/>
            <person name="Overmann J."/>
            <person name="Amann R."/>
            <person name="Jetten M.S.M."/>
            <person name="Mascher T."/>
            <person name="Medema M.H."/>
            <person name="Devos D.P."/>
            <person name="Kaster A.-K."/>
            <person name="Ovreas L."/>
            <person name="Rohde M."/>
            <person name="Galperin M.Y."/>
            <person name="Jogler C."/>
        </authorList>
    </citation>
    <scope>NUCLEOTIDE SEQUENCE [LARGE SCALE GENOMIC DNA]</scope>
    <source>
        <strain evidence="7 8">Mal52</strain>
    </source>
</reference>
<dbReference type="InterPro" id="IPR025662">
    <property type="entry name" value="Sigma_54_int_dom_ATP-bd_1"/>
</dbReference>
<dbReference type="KEGG" id="sdyn:Mal52_12550"/>
<feature type="compositionally biased region" description="Low complexity" evidence="5">
    <location>
        <begin position="130"/>
        <end position="141"/>
    </location>
</feature>
<keyword evidence="4" id="KW-0804">Transcription</keyword>
<dbReference type="FunFam" id="3.40.50.300:FF:000006">
    <property type="entry name" value="DNA-binding transcriptional regulator NtrC"/>
    <property type="match status" value="1"/>
</dbReference>
<keyword evidence="8" id="KW-1185">Reference proteome</keyword>
<feature type="region of interest" description="Disordered" evidence="5">
    <location>
        <begin position="457"/>
        <end position="493"/>
    </location>
</feature>
<evidence type="ECO:0000313" key="7">
    <source>
        <dbReference type="EMBL" id="QDU42787.1"/>
    </source>
</evidence>
<feature type="region of interest" description="Disordered" evidence="5">
    <location>
        <begin position="130"/>
        <end position="195"/>
    </location>
</feature>
<protein>
    <submittedName>
        <fullName evidence="7">Nitrogen regulation protein NR(I)</fullName>
    </submittedName>
</protein>
<dbReference type="PROSITE" id="PS50045">
    <property type="entry name" value="SIGMA54_INTERACT_4"/>
    <property type="match status" value="1"/>
</dbReference>
<feature type="compositionally biased region" description="Polar residues" evidence="5">
    <location>
        <begin position="151"/>
        <end position="162"/>
    </location>
</feature>
<evidence type="ECO:0000259" key="6">
    <source>
        <dbReference type="PROSITE" id="PS50045"/>
    </source>
</evidence>
<dbReference type="Gene3D" id="1.10.8.60">
    <property type="match status" value="1"/>
</dbReference>
<evidence type="ECO:0000256" key="5">
    <source>
        <dbReference type="SAM" id="MobiDB-lite"/>
    </source>
</evidence>
<dbReference type="Pfam" id="PF25601">
    <property type="entry name" value="AAA_lid_14"/>
    <property type="match status" value="1"/>
</dbReference>
<dbReference type="InterPro" id="IPR025944">
    <property type="entry name" value="Sigma_54_int_dom_CS"/>
</dbReference>
<keyword evidence="1" id="KW-0547">Nucleotide-binding</keyword>
<name>A0A517ZK15_9PLAN</name>
<dbReference type="InterPro" id="IPR002197">
    <property type="entry name" value="HTH_Fis"/>
</dbReference>
<dbReference type="InterPro" id="IPR058031">
    <property type="entry name" value="AAA_lid_NorR"/>
</dbReference>
<evidence type="ECO:0000256" key="4">
    <source>
        <dbReference type="ARBA" id="ARBA00023163"/>
    </source>
</evidence>
<dbReference type="InterPro" id="IPR009057">
    <property type="entry name" value="Homeodomain-like_sf"/>
</dbReference>
<dbReference type="GO" id="GO:0043565">
    <property type="term" value="F:sequence-specific DNA binding"/>
    <property type="evidence" value="ECO:0007669"/>
    <property type="project" value="InterPro"/>
</dbReference>
<dbReference type="CDD" id="cd00009">
    <property type="entry name" value="AAA"/>
    <property type="match status" value="1"/>
</dbReference>
<dbReference type="InterPro" id="IPR011006">
    <property type="entry name" value="CheY-like_superfamily"/>
</dbReference>
<evidence type="ECO:0000256" key="2">
    <source>
        <dbReference type="ARBA" id="ARBA00022840"/>
    </source>
</evidence>
<gene>
    <name evidence="7" type="primary">glnG_1</name>
    <name evidence="7" type="ORF">Mal52_12550</name>
</gene>
<dbReference type="Proteomes" id="UP000319383">
    <property type="component" value="Chromosome"/>
</dbReference>
<dbReference type="RefSeq" id="WP_145374795.1">
    <property type="nucleotide sequence ID" value="NZ_CP036276.1"/>
</dbReference>
<evidence type="ECO:0000256" key="3">
    <source>
        <dbReference type="ARBA" id="ARBA00023015"/>
    </source>
</evidence>
<dbReference type="GO" id="GO:0006355">
    <property type="term" value="P:regulation of DNA-templated transcription"/>
    <property type="evidence" value="ECO:0007669"/>
    <property type="project" value="InterPro"/>
</dbReference>
<dbReference type="PROSITE" id="PS00688">
    <property type="entry name" value="SIGMA54_INTERACT_3"/>
    <property type="match status" value="1"/>
</dbReference>
<dbReference type="InterPro" id="IPR003593">
    <property type="entry name" value="AAA+_ATPase"/>
</dbReference>
<evidence type="ECO:0000313" key="8">
    <source>
        <dbReference type="Proteomes" id="UP000319383"/>
    </source>
</evidence>
<dbReference type="SUPFAM" id="SSF52540">
    <property type="entry name" value="P-loop containing nucleoside triphosphate hydrolases"/>
    <property type="match status" value="1"/>
</dbReference>
<dbReference type="Pfam" id="PF00158">
    <property type="entry name" value="Sigma54_activat"/>
    <property type="match status" value="1"/>
</dbReference>